<feature type="transmembrane region" description="Helical" evidence="1">
    <location>
        <begin position="233"/>
        <end position="256"/>
    </location>
</feature>
<keyword evidence="1" id="KW-0812">Transmembrane</keyword>
<keyword evidence="1" id="KW-1133">Transmembrane helix</keyword>
<feature type="transmembrane region" description="Helical" evidence="1">
    <location>
        <begin position="125"/>
        <end position="147"/>
    </location>
</feature>
<keyword evidence="1" id="KW-0472">Membrane</keyword>
<accession>A0ABV1SFN2</accession>
<feature type="transmembrane region" description="Helical" evidence="1">
    <location>
        <begin position="192"/>
        <end position="213"/>
    </location>
</feature>
<name>A0ABV1SFN2_9RHOB</name>
<feature type="transmembrane region" description="Helical" evidence="1">
    <location>
        <begin position="268"/>
        <end position="290"/>
    </location>
</feature>
<evidence type="ECO:0000313" key="3">
    <source>
        <dbReference type="Proteomes" id="UP001438953"/>
    </source>
</evidence>
<keyword evidence="3" id="KW-1185">Reference proteome</keyword>
<feature type="transmembrane region" description="Helical" evidence="1">
    <location>
        <begin position="326"/>
        <end position="343"/>
    </location>
</feature>
<evidence type="ECO:0000256" key="1">
    <source>
        <dbReference type="SAM" id="Phobius"/>
    </source>
</evidence>
<organism evidence="2 3">
    <name type="scientific">Thioclava kandeliae</name>
    <dbReference type="NCBI Taxonomy" id="3070818"/>
    <lineage>
        <taxon>Bacteria</taxon>
        <taxon>Pseudomonadati</taxon>
        <taxon>Pseudomonadota</taxon>
        <taxon>Alphaproteobacteria</taxon>
        <taxon>Rhodobacterales</taxon>
        <taxon>Paracoccaceae</taxon>
        <taxon>Thioclava</taxon>
    </lineage>
</organism>
<gene>
    <name evidence="2" type="ORF">VSX56_06170</name>
</gene>
<sequence>MQPVEPRIGGRLRSIHTEGAKCRARNMTTARVADMSRTCGCDKAKELSGGLVIGRPSRKKGYGGRSATLFRPMRALAGRSVFATRRSQSFPEVDHAPGPGQKQESSLIRRGLDLLYSTATPGVPVALIAILCLIVAQVVCLWLGPVFLRSAQYAAHAMAAASRMALADMFWRTVHVRVIKGIRTYRPLRRSSEIRVSAMTVVLALFFAGYAIQAPLSSHNIHDISQGQDRAPLGILKIAMVAGAPILSAAMLGTVGRRSPCAKPRPSALRFPAIAPIPMGAGFLTLAMGFTGAPEALAQITALEGGILLLQGWTQYGPGYIACTRHPICAIMIAMLASLALLPEHATSRPTLRKGEP</sequence>
<dbReference type="Proteomes" id="UP001438953">
    <property type="component" value="Unassembled WGS sequence"/>
</dbReference>
<dbReference type="EMBL" id="JAYWLC010000004">
    <property type="protein sequence ID" value="MER5171361.1"/>
    <property type="molecule type" value="Genomic_DNA"/>
</dbReference>
<comment type="caution">
    <text evidence="2">The sequence shown here is derived from an EMBL/GenBank/DDBJ whole genome shotgun (WGS) entry which is preliminary data.</text>
</comment>
<reference evidence="2 3" key="1">
    <citation type="submission" date="2024-06" db="EMBL/GenBank/DDBJ databases">
        <title>Thioclava kandeliae sp. nov. from a rhizosphere soil sample of Kandelia candel in a mangrove.</title>
        <authorList>
            <person name="Mu T."/>
        </authorList>
    </citation>
    <scope>NUCLEOTIDE SEQUENCE [LARGE SCALE GENOMIC DNA]</scope>
    <source>
        <strain evidence="2 3">CPCC 100088</strain>
    </source>
</reference>
<protein>
    <submittedName>
        <fullName evidence="2">Uncharacterized protein</fullName>
    </submittedName>
</protein>
<dbReference type="RefSeq" id="WP_350935645.1">
    <property type="nucleotide sequence ID" value="NZ_JAYWLC010000004.1"/>
</dbReference>
<proteinExistence type="predicted"/>
<evidence type="ECO:0000313" key="2">
    <source>
        <dbReference type="EMBL" id="MER5171361.1"/>
    </source>
</evidence>